<dbReference type="GO" id="GO:0015171">
    <property type="term" value="F:amino acid transmembrane transporter activity"/>
    <property type="evidence" value="ECO:0000318"/>
    <property type="project" value="GO_Central"/>
</dbReference>
<dbReference type="OMA" id="FHCMMEW"/>
<evidence type="ECO:0000313" key="10">
    <source>
        <dbReference type="Proteomes" id="UP000017836"/>
    </source>
</evidence>
<dbReference type="Pfam" id="PF01490">
    <property type="entry name" value="Aa_trans"/>
    <property type="match status" value="1"/>
</dbReference>
<comment type="subcellular location">
    <subcellularLocation>
        <location evidence="1">Membrane</location>
        <topology evidence="1">Multi-pass membrane protein</topology>
    </subcellularLocation>
</comment>
<evidence type="ECO:0000256" key="2">
    <source>
        <dbReference type="ARBA" id="ARBA00022692"/>
    </source>
</evidence>
<evidence type="ECO:0000259" key="8">
    <source>
        <dbReference type="Pfam" id="PF01490"/>
    </source>
</evidence>
<dbReference type="PANTHER" id="PTHR22950:SF701">
    <property type="entry name" value="AMINO ACID TRANSPORTER AVT1A-LIKE"/>
    <property type="match status" value="1"/>
</dbReference>
<dbReference type="InterPro" id="IPR013057">
    <property type="entry name" value="AA_transpt_TM"/>
</dbReference>
<dbReference type="Gramene" id="ERN07199">
    <property type="protein sequence ID" value="ERN07199"/>
    <property type="gene ID" value="AMTR_s00019p00168610"/>
</dbReference>
<evidence type="ECO:0000256" key="3">
    <source>
        <dbReference type="ARBA" id="ARBA00022970"/>
    </source>
</evidence>
<feature type="transmembrane region" description="Helical" evidence="7">
    <location>
        <begin position="463"/>
        <end position="484"/>
    </location>
</feature>
<feature type="domain" description="Amino acid transporter transmembrane" evidence="8">
    <location>
        <begin position="141"/>
        <end position="545"/>
    </location>
</feature>
<feature type="transmembrane region" description="Helical" evidence="7">
    <location>
        <begin position="421"/>
        <end position="442"/>
    </location>
</feature>
<dbReference type="GO" id="GO:0003333">
    <property type="term" value="P:amino acid transmembrane transport"/>
    <property type="evidence" value="ECO:0000318"/>
    <property type="project" value="GO_Central"/>
</dbReference>
<gene>
    <name evidence="9" type="ORF">AMTR_s00019p00168610</name>
</gene>
<feature type="region of interest" description="Disordered" evidence="6">
    <location>
        <begin position="1"/>
        <end position="42"/>
    </location>
</feature>
<keyword evidence="3" id="KW-0813">Transport</keyword>
<accession>W1PHP6</accession>
<feature type="transmembrane region" description="Helical" evidence="7">
    <location>
        <begin position="360"/>
        <end position="383"/>
    </location>
</feature>
<feature type="transmembrane region" description="Helical" evidence="7">
    <location>
        <begin position="285"/>
        <end position="306"/>
    </location>
</feature>
<dbReference type="eggNOG" id="KOG1303">
    <property type="taxonomic scope" value="Eukaryota"/>
</dbReference>
<feature type="transmembrane region" description="Helical" evidence="7">
    <location>
        <begin position="172"/>
        <end position="196"/>
    </location>
</feature>
<evidence type="ECO:0000313" key="9">
    <source>
        <dbReference type="EMBL" id="ERN07199.1"/>
    </source>
</evidence>
<feature type="transmembrane region" description="Helical" evidence="7">
    <location>
        <begin position="490"/>
        <end position="512"/>
    </location>
</feature>
<dbReference type="Proteomes" id="UP000017836">
    <property type="component" value="Unassembled WGS sequence"/>
</dbReference>
<feature type="transmembrane region" description="Helical" evidence="7">
    <location>
        <begin position="258"/>
        <end position="278"/>
    </location>
</feature>
<evidence type="ECO:0000256" key="6">
    <source>
        <dbReference type="SAM" id="MobiDB-lite"/>
    </source>
</evidence>
<keyword evidence="5 7" id="KW-0472">Membrane</keyword>
<name>W1PHP6_AMBTC</name>
<keyword evidence="3" id="KW-0029">Amino-acid transport</keyword>
<keyword evidence="4 7" id="KW-1133">Transmembrane helix</keyword>
<evidence type="ECO:0000256" key="1">
    <source>
        <dbReference type="ARBA" id="ARBA00004141"/>
    </source>
</evidence>
<feature type="compositionally biased region" description="Basic and acidic residues" evidence="6">
    <location>
        <begin position="1"/>
        <end position="29"/>
    </location>
</feature>
<feature type="transmembrane region" description="Helical" evidence="7">
    <location>
        <begin position="524"/>
        <end position="543"/>
    </location>
</feature>
<keyword evidence="2 7" id="KW-0812">Transmembrane</keyword>
<feature type="transmembrane region" description="Helical" evidence="7">
    <location>
        <begin position="326"/>
        <end position="348"/>
    </location>
</feature>
<evidence type="ECO:0000256" key="4">
    <source>
        <dbReference type="ARBA" id="ARBA00022989"/>
    </source>
</evidence>
<proteinExistence type="predicted"/>
<reference evidence="10" key="1">
    <citation type="journal article" date="2013" name="Science">
        <title>The Amborella genome and the evolution of flowering plants.</title>
        <authorList>
            <consortium name="Amborella Genome Project"/>
        </authorList>
    </citation>
    <scope>NUCLEOTIDE SEQUENCE [LARGE SCALE GENOMIC DNA]</scope>
</reference>
<sequence length="553" mass="60925">MEEKDHEYFLENGDEDRSCDGVAEERRESDDEENEWNDERHSSKFLSTQWPQSYRVATDSYTIAASPIFGSLQRIPSGRYSSSYKSGLSIPGWDSNVPFLSGKLGEKQESDKNLLITSEYQHEGVTPLSRHHTGEVYISHGCSFTQTVFNGVNILAGVGLLSTPYTIKEAGWVSLGLLVLFASICCYTGILMRYCFESKDGILSYPDIGEAAYGRYGRLFISIILYLELYSYSVEFIILEGDNLSRIFPGASIDCLGFHIDTMHFFGILTGLIVLPTVWLRDLRLISYLSAGGVLATFMIFISVLVEGTVGGVGFHHSGPLLNWTKLPLAIGVYGFCYSGHAVFPNIYQSMADKTKFKKALLVCFALCTAIYGGVATMGFLMYGQGTESQITLNLPKNDIASQVALWTTVINPLTKYPRSILAFCLVLSKCYVSLTLNKYALLINPLARGLEELLPVGTSNEFLYSILIRTGLVVSTVCVAFLLPFYSLVMALIGSLLSILVAVIMPTLCFLRIVEKKATFLQVVLCFTIIGVGVASAALGTYSSVSEIARNY</sequence>
<dbReference type="EMBL" id="KI393807">
    <property type="protein sequence ID" value="ERN07199.1"/>
    <property type="molecule type" value="Genomic_DNA"/>
</dbReference>
<feature type="transmembrane region" description="Helical" evidence="7">
    <location>
        <begin position="216"/>
        <end position="238"/>
    </location>
</feature>
<keyword evidence="10" id="KW-1185">Reference proteome</keyword>
<dbReference type="HOGENOM" id="CLU_009646_1_0_1"/>
<evidence type="ECO:0000256" key="5">
    <source>
        <dbReference type="ARBA" id="ARBA00023136"/>
    </source>
</evidence>
<dbReference type="GO" id="GO:0016020">
    <property type="term" value="C:membrane"/>
    <property type="evidence" value="ECO:0000318"/>
    <property type="project" value="GO_Central"/>
</dbReference>
<dbReference type="AlphaFoldDB" id="W1PHP6"/>
<dbReference type="PANTHER" id="PTHR22950">
    <property type="entry name" value="AMINO ACID TRANSPORTER"/>
    <property type="match status" value="1"/>
</dbReference>
<organism evidence="9 10">
    <name type="scientific">Amborella trichopoda</name>
    <dbReference type="NCBI Taxonomy" id="13333"/>
    <lineage>
        <taxon>Eukaryota</taxon>
        <taxon>Viridiplantae</taxon>
        <taxon>Streptophyta</taxon>
        <taxon>Embryophyta</taxon>
        <taxon>Tracheophyta</taxon>
        <taxon>Spermatophyta</taxon>
        <taxon>Magnoliopsida</taxon>
        <taxon>Amborellales</taxon>
        <taxon>Amborellaceae</taxon>
        <taxon>Amborella</taxon>
    </lineage>
</organism>
<evidence type="ECO:0000256" key="7">
    <source>
        <dbReference type="SAM" id="Phobius"/>
    </source>
</evidence>
<protein>
    <recommendedName>
        <fullName evidence="8">Amino acid transporter transmembrane domain-containing protein</fullName>
    </recommendedName>
</protein>
<dbReference type="GO" id="GO:0031090">
    <property type="term" value="C:organelle membrane"/>
    <property type="evidence" value="ECO:0007669"/>
    <property type="project" value="UniProtKB-ARBA"/>
</dbReference>